<evidence type="ECO:0000313" key="1">
    <source>
        <dbReference type="EMBL" id="OQD45942.1"/>
    </source>
</evidence>
<dbReference type="EMBL" id="MJUW02000068">
    <property type="protein sequence ID" value="OQD45942.1"/>
    <property type="molecule type" value="Genomic_DNA"/>
</dbReference>
<protein>
    <submittedName>
        <fullName evidence="1">Uncharacterized protein</fullName>
    </submittedName>
</protein>
<dbReference type="Proteomes" id="UP000242219">
    <property type="component" value="Unassembled WGS sequence"/>
</dbReference>
<comment type="caution">
    <text evidence="1">The sequence shown here is derived from an EMBL/GenBank/DDBJ whole genome shotgun (WGS) entry which is preliminary data.</text>
</comment>
<sequence>MFITILIILVSAFTILPLYSAPVQSERVQDIVDNSTITRIQKPLAVRTDRETLEYFIAHVEELTKHGKDFKKKDLILEVKRNGHYGIQMPSKHITGEFALAEQQPQKAVYLGHGSATVFFNFSGAIVLKIDYTTLRDEAGSYEEVNTSVYLKFDNAFLGFIAKAASPLLNPKLDKLITKFATKTKKVVEAAYENKKRTK</sequence>
<proteinExistence type="predicted"/>
<dbReference type="RefSeq" id="WP_070066876.1">
    <property type="nucleotide sequence ID" value="NZ_MJUW02000068.1"/>
</dbReference>
<reference evidence="1 2" key="1">
    <citation type="journal article" date="2016" name="Genome Announc.">
        <title>Draft Genome Sequence of the Anaerobic Ammonium-Oxidizing Bacterium 'Candidatus Brocadia sp. 40'.</title>
        <authorList>
            <person name="Ali M."/>
            <person name="Haroon M.F."/>
            <person name="Narita Y."/>
            <person name="Zhang L."/>
            <person name="Rangel Shaw D."/>
            <person name="Okabe S."/>
            <person name="Saikaly P.E."/>
        </authorList>
    </citation>
    <scope>NUCLEOTIDE SEQUENCE [LARGE SCALE GENOMIC DNA]</scope>
    <source>
        <strain evidence="1 2">40</strain>
    </source>
</reference>
<name>A0A1V6M0K2_9BACT</name>
<accession>A0A1V6M0K2</accession>
<organism evidence="1 2">
    <name type="scientific">Candidatus Brocadia sapporoensis</name>
    <dbReference type="NCBI Taxonomy" id="392547"/>
    <lineage>
        <taxon>Bacteria</taxon>
        <taxon>Pseudomonadati</taxon>
        <taxon>Planctomycetota</taxon>
        <taxon>Candidatus Brocadiia</taxon>
        <taxon>Candidatus Brocadiales</taxon>
        <taxon>Candidatus Brocadiaceae</taxon>
        <taxon>Candidatus Brocadia</taxon>
    </lineage>
</organism>
<evidence type="ECO:0000313" key="2">
    <source>
        <dbReference type="Proteomes" id="UP000242219"/>
    </source>
</evidence>
<dbReference type="AlphaFoldDB" id="A0A1V6M0K2"/>
<gene>
    <name evidence="1" type="ORF">BIY37_05780</name>
</gene>
<keyword evidence="2" id="KW-1185">Reference proteome</keyword>